<evidence type="ECO:0000313" key="1">
    <source>
        <dbReference type="EMBL" id="KAK7308462.1"/>
    </source>
</evidence>
<organism evidence="1 2">
    <name type="scientific">Canavalia gladiata</name>
    <name type="common">Sword bean</name>
    <name type="synonym">Dolichos gladiatus</name>
    <dbReference type="NCBI Taxonomy" id="3824"/>
    <lineage>
        <taxon>Eukaryota</taxon>
        <taxon>Viridiplantae</taxon>
        <taxon>Streptophyta</taxon>
        <taxon>Embryophyta</taxon>
        <taxon>Tracheophyta</taxon>
        <taxon>Spermatophyta</taxon>
        <taxon>Magnoliopsida</taxon>
        <taxon>eudicotyledons</taxon>
        <taxon>Gunneridae</taxon>
        <taxon>Pentapetalae</taxon>
        <taxon>rosids</taxon>
        <taxon>fabids</taxon>
        <taxon>Fabales</taxon>
        <taxon>Fabaceae</taxon>
        <taxon>Papilionoideae</taxon>
        <taxon>50 kb inversion clade</taxon>
        <taxon>NPAAA clade</taxon>
        <taxon>indigoferoid/millettioid clade</taxon>
        <taxon>Phaseoleae</taxon>
        <taxon>Canavalia</taxon>
    </lineage>
</organism>
<dbReference type="Proteomes" id="UP001367508">
    <property type="component" value="Unassembled WGS sequence"/>
</dbReference>
<comment type="caution">
    <text evidence="1">The sequence shown here is derived from an EMBL/GenBank/DDBJ whole genome shotgun (WGS) entry which is preliminary data.</text>
</comment>
<reference evidence="1 2" key="1">
    <citation type="submission" date="2024-01" db="EMBL/GenBank/DDBJ databases">
        <title>The genomes of 5 underutilized Papilionoideae crops provide insights into root nodulation and disease resistanc.</title>
        <authorList>
            <person name="Jiang F."/>
        </authorList>
    </citation>
    <scope>NUCLEOTIDE SEQUENCE [LARGE SCALE GENOMIC DNA]</scope>
    <source>
        <strain evidence="1">LVBAO_FW01</strain>
        <tissue evidence="1">Leaves</tissue>
    </source>
</reference>
<evidence type="ECO:0000313" key="2">
    <source>
        <dbReference type="Proteomes" id="UP001367508"/>
    </source>
</evidence>
<sequence>MSFTASPLVGTKTQFNTLSLSLNSLERESQNLLYCIVTNLNAFGIGWTLRISELVQTLVLGEMLAASVPK</sequence>
<proteinExistence type="predicted"/>
<keyword evidence="2" id="KW-1185">Reference proteome</keyword>
<gene>
    <name evidence="1" type="ORF">VNO77_42068</name>
</gene>
<dbReference type="EMBL" id="JAYMYQ010000010">
    <property type="protein sequence ID" value="KAK7308462.1"/>
    <property type="molecule type" value="Genomic_DNA"/>
</dbReference>
<dbReference type="AlphaFoldDB" id="A0AAN9PSI4"/>
<protein>
    <submittedName>
        <fullName evidence="1">Uncharacterized protein</fullName>
    </submittedName>
</protein>
<name>A0AAN9PSI4_CANGL</name>
<accession>A0AAN9PSI4</accession>